<dbReference type="GO" id="GO:0016757">
    <property type="term" value="F:glycosyltransferase activity"/>
    <property type="evidence" value="ECO:0007669"/>
    <property type="project" value="InterPro"/>
</dbReference>
<evidence type="ECO:0008006" key="3">
    <source>
        <dbReference type="Google" id="ProtNLM"/>
    </source>
</evidence>
<gene>
    <name evidence="1" type="ORF">HPU229334_12270</name>
</gene>
<dbReference type="EMBL" id="JNOC01000080">
    <property type="protein sequence ID" value="KPH54841.1"/>
    <property type="molecule type" value="Genomic_DNA"/>
</dbReference>
<evidence type="ECO:0000313" key="1">
    <source>
        <dbReference type="EMBL" id="KPH54841.1"/>
    </source>
</evidence>
<organism evidence="1 2">
    <name type="scientific">Helicobacter pullorum</name>
    <dbReference type="NCBI Taxonomy" id="35818"/>
    <lineage>
        <taxon>Bacteria</taxon>
        <taxon>Pseudomonadati</taxon>
        <taxon>Campylobacterota</taxon>
        <taxon>Epsilonproteobacteria</taxon>
        <taxon>Campylobacterales</taxon>
        <taxon>Helicobacteraceae</taxon>
        <taxon>Helicobacter</taxon>
    </lineage>
</organism>
<comment type="caution">
    <text evidence="1">The sequence shown here is derived from an EMBL/GenBank/DDBJ whole genome shotgun (WGS) entry which is preliminary data.</text>
</comment>
<dbReference type="AlphaFoldDB" id="A0A0N0LSJ6"/>
<sequence length="355" mass="40918">MSNKKPKVAILLAGNDAVDFAMANVIIGLKRYNEDLITNIFIYHDIKQETREKISSLWEDKIIWIPYAYEDFLKDIKEDIAKILIPQGSRWGHFIYALFHIFTHLKDYDYALYLDTDILILDSIEDLLAKDIDARGVNVGDSFEVARALEILNHPITQEDLPKPQKPFMSVVDNPISLQNPFKPNAAFLSFNGRILEKFGKDNPTQKCFEYLKLIAQNHLLPTQSGSNEASFGILAHIYKIKFDFIETSHKVAILPKQLQETHKILHAYSDSKFWDTSLTFVAFQEWFVNHKIWEKINGKKPLTFKPDNLGGLTSPHKLYHFLWNLNALLPLYHEIYKRFLQGGGGATFKAYALT</sequence>
<dbReference type="SUPFAM" id="SSF53448">
    <property type="entry name" value="Nucleotide-diphospho-sugar transferases"/>
    <property type="match status" value="1"/>
</dbReference>
<accession>A0A0N0LSJ6</accession>
<evidence type="ECO:0000313" key="2">
    <source>
        <dbReference type="Proteomes" id="UP000037997"/>
    </source>
</evidence>
<dbReference type="RefSeq" id="WP_054198648.1">
    <property type="nucleotide sequence ID" value="NZ_JNOC01000080.1"/>
</dbReference>
<dbReference type="STRING" id="35818.HPU229336_06825"/>
<proteinExistence type="predicted"/>
<reference evidence="1 2" key="1">
    <citation type="submission" date="2014-06" db="EMBL/GenBank/DDBJ databases">
        <title>Helicobacter pullorum isolates in fresh chicken meat - phenotypic and genotypic features.</title>
        <authorList>
            <person name="Borges V."/>
            <person name="Santos A."/>
            <person name="Correia C.B."/>
            <person name="Saraiva M."/>
            <person name="Menard A."/>
            <person name="Vieira L."/>
            <person name="Sampaio D.A."/>
            <person name="Gomes J.P."/>
            <person name="Oleastro M."/>
        </authorList>
    </citation>
    <scope>NUCLEOTIDE SEQUENCE [LARGE SCALE GENOMIC DNA]</scope>
    <source>
        <strain evidence="1 2">229334/12</strain>
    </source>
</reference>
<protein>
    <recommendedName>
        <fullName evidence="3">Glycosyl transferase family 8</fullName>
    </recommendedName>
</protein>
<dbReference type="PATRIC" id="fig|35818.11.peg.2425"/>
<name>A0A0N0LSJ6_9HELI</name>
<dbReference type="Pfam" id="PF01501">
    <property type="entry name" value="Glyco_transf_8"/>
    <property type="match status" value="1"/>
</dbReference>
<dbReference type="InterPro" id="IPR002495">
    <property type="entry name" value="Glyco_trans_8"/>
</dbReference>
<dbReference type="Gene3D" id="3.90.550.10">
    <property type="entry name" value="Spore Coat Polysaccharide Biosynthesis Protein SpsA, Chain A"/>
    <property type="match status" value="1"/>
</dbReference>
<dbReference type="InterPro" id="IPR029044">
    <property type="entry name" value="Nucleotide-diphossugar_trans"/>
</dbReference>
<dbReference type="Proteomes" id="UP000037997">
    <property type="component" value="Unassembled WGS sequence"/>
</dbReference>